<comment type="caution">
    <text evidence="6">The sequence shown here is derived from an EMBL/GenBank/DDBJ whole genome shotgun (WGS) entry which is preliminary data.</text>
</comment>
<evidence type="ECO:0008006" key="8">
    <source>
        <dbReference type="Google" id="ProtNLM"/>
    </source>
</evidence>
<reference evidence="6" key="1">
    <citation type="submission" date="2023-03" db="EMBL/GenBank/DDBJ databases">
        <title>Near-Complete genome sequence of Lipomyces tetrasporous NRRL Y-64009, an oleaginous yeast capable of growing on lignocellulosic hydrolysates.</title>
        <authorList>
            <consortium name="Lawrence Berkeley National Laboratory"/>
            <person name="Jagtap S.S."/>
            <person name="Liu J.-J."/>
            <person name="Walukiewicz H.E."/>
            <person name="Pangilinan J."/>
            <person name="Lipzen A."/>
            <person name="Ahrendt S."/>
            <person name="Koriabine M."/>
            <person name="Cobaugh K."/>
            <person name="Salamov A."/>
            <person name="Yoshinaga Y."/>
            <person name="Ng V."/>
            <person name="Daum C."/>
            <person name="Grigoriev I.V."/>
            <person name="Slininger P.J."/>
            <person name="Dien B.S."/>
            <person name="Jin Y.-S."/>
            <person name="Rao C.V."/>
        </authorList>
    </citation>
    <scope>NUCLEOTIDE SEQUENCE</scope>
    <source>
        <strain evidence="6">NRRL Y-64009</strain>
    </source>
</reference>
<dbReference type="InterPro" id="IPR001129">
    <property type="entry name" value="Membr-assoc_MAPEG"/>
</dbReference>
<sequence>MIRHRAQTQNLTDMIYNVELNFPATHSNRKIHAISITRSISLIPDSRFLTMSFLPTQNYSLFALPVYYVLSLYPHAYALNLIKAATNGQWDNANPRSTAWDETMKRIVPKETYTCFQRAEAAHKNGMENFPLFATALVLGTVVELPSQRMNAFAGAYLVVRALYTAAYINTKRGKISFVRTALWGLGMGLCMSIIVMAANKVRFSD</sequence>
<evidence type="ECO:0000256" key="1">
    <source>
        <dbReference type="ARBA" id="ARBA00004370"/>
    </source>
</evidence>
<dbReference type="GO" id="GO:0016020">
    <property type="term" value="C:membrane"/>
    <property type="evidence" value="ECO:0007669"/>
    <property type="project" value="UniProtKB-SubCell"/>
</dbReference>
<proteinExistence type="predicted"/>
<keyword evidence="7" id="KW-1185">Reference proteome</keyword>
<comment type="subcellular location">
    <subcellularLocation>
        <location evidence="1">Membrane</location>
    </subcellularLocation>
</comment>
<keyword evidence="2 5" id="KW-0812">Transmembrane</keyword>
<dbReference type="SUPFAM" id="SSF161084">
    <property type="entry name" value="MAPEG domain-like"/>
    <property type="match status" value="1"/>
</dbReference>
<dbReference type="PANTHER" id="PTHR35371">
    <property type="entry name" value="INNER MEMBRANE PROTEIN"/>
    <property type="match status" value="1"/>
</dbReference>
<gene>
    <name evidence="6" type="ORF">POJ06DRAFT_248130</name>
</gene>
<dbReference type="Pfam" id="PF01124">
    <property type="entry name" value="MAPEG"/>
    <property type="match status" value="1"/>
</dbReference>
<keyword evidence="3 5" id="KW-1133">Transmembrane helix</keyword>
<evidence type="ECO:0000256" key="5">
    <source>
        <dbReference type="SAM" id="Phobius"/>
    </source>
</evidence>
<evidence type="ECO:0000256" key="2">
    <source>
        <dbReference type="ARBA" id="ARBA00022692"/>
    </source>
</evidence>
<accession>A0AAD7VTV8</accession>
<dbReference type="EMBL" id="JARPMG010000003">
    <property type="protein sequence ID" value="KAJ8101873.1"/>
    <property type="molecule type" value="Genomic_DNA"/>
</dbReference>
<evidence type="ECO:0000256" key="3">
    <source>
        <dbReference type="ARBA" id="ARBA00022989"/>
    </source>
</evidence>
<evidence type="ECO:0000313" key="6">
    <source>
        <dbReference type="EMBL" id="KAJ8101873.1"/>
    </source>
</evidence>
<organism evidence="6 7">
    <name type="scientific">Lipomyces tetrasporus</name>
    <dbReference type="NCBI Taxonomy" id="54092"/>
    <lineage>
        <taxon>Eukaryota</taxon>
        <taxon>Fungi</taxon>
        <taxon>Dikarya</taxon>
        <taxon>Ascomycota</taxon>
        <taxon>Saccharomycotina</taxon>
        <taxon>Lipomycetes</taxon>
        <taxon>Lipomycetales</taxon>
        <taxon>Lipomycetaceae</taxon>
        <taxon>Lipomyces</taxon>
    </lineage>
</organism>
<protein>
    <recommendedName>
        <fullName evidence="8">Membrane-associated proteins in eicosanoid and glutathione metabolism</fullName>
    </recommendedName>
</protein>
<keyword evidence="4 5" id="KW-0472">Membrane</keyword>
<evidence type="ECO:0000256" key="4">
    <source>
        <dbReference type="ARBA" id="ARBA00023136"/>
    </source>
</evidence>
<dbReference type="GeneID" id="80882156"/>
<evidence type="ECO:0000313" key="7">
    <source>
        <dbReference type="Proteomes" id="UP001217417"/>
    </source>
</evidence>
<dbReference type="RefSeq" id="XP_056045323.1">
    <property type="nucleotide sequence ID" value="XM_056186990.1"/>
</dbReference>
<dbReference type="Gene3D" id="1.20.120.550">
    <property type="entry name" value="Membrane associated eicosanoid/glutathione metabolism-like domain"/>
    <property type="match status" value="1"/>
</dbReference>
<dbReference type="AlphaFoldDB" id="A0AAD7VTV8"/>
<dbReference type="PANTHER" id="PTHR35371:SF1">
    <property type="entry name" value="BLR7753 PROTEIN"/>
    <property type="match status" value="1"/>
</dbReference>
<dbReference type="Proteomes" id="UP001217417">
    <property type="component" value="Unassembled WGS sequence"/>
</dbReference>
<dbReference type="InterPro" id="IPR023352">
    <property type="entry name" value="MAPEG-like_dom_sf"/>
</dbReference>
<name>A0AAD7VTV8_9ASCO</name>
<feature type="transmembrane region" description="Helical" evidence="5">
    <location>
        <begin position="181"/>
        <end position="199"/>
    </location>
</feature>